<keyword evidence="2" id="KW-1185">Reference proteome</keyword>
<sequence length="368" mass="41872">MGGKRRSFTYAFLSLLSKTRLDVGEEISDKHGSRRRCKNRFANLGSPRTTRRSRRRVDQEIREDIDKYLIICADDLVVVANNKVKKRRHSGRSKKEKSISIPSPKGNDGDYGYNFDQIGLMINYLIMWNDVIITLVRIRITLFPVFLFCCNWNDIESKREVKFKEENILRAARVVLPAANFAISKARDLFSGEPSMSLKVAPLLLLGQIQQNPNKNGFSPRSLLKSVRKCKLKPFANFQKGVIAGFDCDLAKMIIYDATIVARYPKRERDLARLVPMFLVFLEVEAQAKASVDVEVKTKCASRAVGERQMKLTEHAGPSLLGQSRGKRRGSKRNHRIEVVHRVISSLTASFEDLATFEKDYEEVGAEV</sequence>
<proteinExistence type="predicted"/>
<gene>
    <name evidence="1" type="ORF">L6452_30664</name>
</gene>
<dbReference type="EMBL" id="CM042056">
    <property type="protein sequence ID" value="KAI3697571.1"/>
    <property type="molecule type" value="Genomic_DNA"/>
</dbReference>
<reference evidence="1 2" key="2">
    <citation type="journal article" date="2022" name="Mol. Ecol. Resour.">
        <title>The genomes of chicory, endive, great burdock and yacon provide insights into Asteraceae paleo-polyploidization history and plant inulin production.</title>
        <authorList>
            <person name="Fan W."/>
            <person name="Wang S."/>
            <person name="Wang H."/>
            <person name="Wang A."/>
            <person name="Jiang F."/>
            <person name="Liu H."/>
            <person name="Zhao H."/>
            <person name="Xu D."/>
            <person name="Zhang Y."/>
        </authorList>
    </citation>
    <scope>NUCLEOTIDE SEQUENCE [LARGE SCALE GENOMIC DNA]</scope>
    <source>
        <strain evidence="2">cv. Niubang</strain>
    </source>
</reference>
<name>A0ACB8ZJR1_ARCLA</name>
<reference evidence="2" key="1">
    <citation type="journal article" date="2022" name="Mol. Ecol. Resour.">
        <title>The genomes of chicory, endive, great burdock and yacon provide insights into Asteraceae palaeo-polyploidization history and plant inulin production.</title>
        <authorList>
            <person name="Fan W."/>
            <person name="Wang S."/>
            <person name="Wang H."/>
            <person name="Wang A."/>
            <person name="Jiang F."/>
            <person name="Liu H."/>
            <person name="Zhao H."/>
            <person name="Xu D."/>
            <person name="Zhang Y."/>
        </authorList>
    </citation>
    <scope>NUCLEOTIDE SEQUENCE [LARGE SCALE GENOMIC DNA]</scope>
    <source>
        <strain evidence="2">cv. Niubang</strain>
    </source>
</reference>
<accession>A0ACB8ZJR1</accession>
<evidence type="ECO:0000313" key="2">
    <source>
        <dbReference type="Proteomes" id="UP001055879"/>
    </source>
</evidence>
<organism evidence="1 2">
    <name type="scientific">Arctium lappa</name>
    <name type="common">Greater burdock</name>
    <name type="synonym">Lappa major</name>
    <dbReference type="NCBI Taxonomy" id="4217"/>
    <lineage>
        <taxon>Eukaryota</taxon>
        <taxon>Viridiplantae</taxon>
        <taxon>Streptophyta</taxon>
        <taxon>Embryophyta</taxon>
        <taxon>Tracheophyta</taxon>
        <taxon>Spermatophyta</taxon>
        <taxon>Magnoliopsida</taxon>
        <taxon>eudicotyledons</taxon>
        <taxon>Gunneridae</taxon>
        <taxon>Pentapetalae</taxon>
        <taxon>asterids</taxon>
        <taxon>campanulids</taxon>
        <taxon>Asterales</taxon>
        <taxon>Asteraceae</taxon>
        <taxon>Carduoideae</taxon>
        <taxon>Cardueae</taxon>
        <taxon>Arctiinae</taxon>
        <taxon>Arctium</taxon>
    </lineage>
</organism>
<evidence type="ECO:0000313" key="1">
    <source>
        <dbReference type="EMBL" id="KAI3697571.1"/>
    </source>
</evidence>
<dbReference type="Proteomes" id="UP001055879">
    <property type="component" value="Linkage Group LG10"/>
</dbReference>
<comment type="caution">
    <text evidence="1">The sequence shown here is derived from an EMBL/GenBank/DDBJ whole genome shotgun (WGS) entry which is preliminary data.</text>
</comment>
<protein>
    <submittedName>
        <fullName evidence="1">Uncharacterized protein</fullName>
    </submittedName>
</protein>